<proteinExistence type="predicted"/>
<gene>
    <name evidence="2" type="ORF">AC626_25635</name>
</gene>
<organism evidence="2 3">
    <name type="scientific">Pseudoalteromonas rubra</name>
    <dbReference type="NCBI Taxonomy" id="43658"/>
    <lineage>
        <taxon>Bacteria</taxon>
        <taxon>Pseudomonadati</taxon>
        <taxon>Pseudomonadota</taxon>
        <taxon>Gammaproteobacteria</taxon>
        <taxon>Alteromonadales</taxon>
        <taxon>Pseudoalteromonadaceae</taxon>
        <taxon>Pseudoalteromonas</taxon>
    </lineage>
</organism>
<dbReference type="PATRIC" id="fig|43658.6.peg.4636"/>
<keyword evidence="1" id="KW-1133">Transmembrane helix</keyword>
<dbReference type="AlphaFoldDB" id="A0A0L0EL41"/>
<dbReference type="Proteomes" id="UP000036850">
    <property type="component" value="Unassembled WGS sequence"/>
</dbReference>
<sequence length="111" mass="12094">MTTSCDDLLFNSPIFNGDIIVVIINLEYDLPLQQATPVNAMMNLTSDTAAVGPLHRRQSFLDSHRPILVTIQNTDNASGRLSLCASNTIPVALPVLVRISVIIILFHLLVA</sequence>
<name>A0A0L0EL41_9GAMM</name>
<evidence type="ECO:0000256" key="1">
    <source>
        <dbReference type="SAM" id="Phobius"/>
    </source>
</evidence>
<keyword evidence="1" id="KW-0472">Membrane</keyword>
<dbReference type="EMBL" id="LFZX01000430">
    <property type="protein sequence ID" value="KNC65045.1"/>
    <property type="molecule type" value="Genomic_DNA"/>
</dbReference>
<evidence type="ECO:0000313" key="2">
    <source>
        <dbReference type="EMBL" id="KNC65045.1"/>
    </source>
</evidence>
<feature type="transmembrane region" description="Helical" evidence="1">
    <location>
        <begin position="91"/>
        <end position="110"/>
    </location>
</feature>
<keyword evidence="1" id="KW-0812">Transmembrane</keyword>
<reference evidence="3" key="1">
    <citation type="submission" date="2015-07" db="EMBL/GenBank/DDBJ databases">
        <title>Draft genome sequence of a Pseudoalteromonas rubra strain, OCN096, isolated from Kaneohe Bay, Oahu, Hawaii.</title>
        <authorList>
            <person name="Beurmann S."/>
            <person name="Ushijima B."/>
            <person name="Belcaid M."/>
            <person name="Callahan S.M."/>
            <person name="Aeby G.S."/>
        </authorList>
    </citation>
    <scope>NUCLEOTIDE SEQUENCE [LARGE SCALE GENOMIC DNA]</scope>
    <source>
        <strain evidence="3">OCN096</strain>
    </source>
</reference>
<evidence type="ECO:0000313" key="3">
    <source>
        <dbReference type="Proteomes" id="UP000036850"/>
    </source>
</evidence>
<protein>
    <submittedName>
        <fullName evidence="2">Uncharacterized protein</fullName>
    </submittedName>
</protein>
<comment type="caution">
    <text evidence="2">The sequence shown here is derived from an EMBL/GenBank/DDBJ whole genome shotgun (WGS) entry which is preliminary data.</text>
</comment>
<accession>A0A0L0EL41</accession>